<gene>
    <name evidence="14" type="ORF">CK820_G0047391</name>
</gene>
<evidence type="ECO:0000256" key="3">
    <source>
        <dbReference type="ARBA" id="ARBA00022729"/>
    </source>
</evidence>
<dbReference type="SUPFAM" id="SSF48726">
    <property type="entry name" value="Immunoglobulin"/>
    <property type="match status" value="1"/>
</dbReference>
<feature type="signal peptide" evidence="12">
    <location>
        <begin position="1"/>
        <end position="21"/>
    </location>
</feature>
<sequence length="112" mass="12567">MEKMRRPVLIIFCLCLGWANGENQVEHSPHFLGPQQGDVASMSCTYSVSRFNNLPWYRQNTGMGPKHLLSMYSAGYEKQKGRLNATLLKNGSSLYITAVQPEDSATYFCAVD</sequence>
<accession>A0A2J8JI86</accession>
<dbReference type="PANTHER" id="PTHR19339">
    <property type="entry name" value="T CELL RECEPTOR ALPHA VARIABLE 39"/>
    <property type="match status" value="1"/>
</dbReference>
<evidence type="ECO:0000256" key="10">
    <source>
        <dbReference type="ARBA" id="ARBA00038651"/>
    </source>
</evidence>
<proteinExistence type="predicted"/>
<keyword evidence="6" id="KW-1015">Disulfide bond</keyword>
<evidence type="ECO:0000256" key="12">
    <source>
        <dbReference type="SAM" id="SignalP"/>
    </source>
</evidence>
<dbReference type="Gene3D" id="2.60.40.10">
    <property type="entry name" value="Immunoglobulins"/>
    <property type="match status" value="1"/>
</dbReference>
<organism evidence="14 15">
    <name type="scientific">Pan troglodytes</name>
    <name type="common">Chimpanzee</name>
    <dbReference type="NCBI Taxonomy" id="9598"/>
    <lineage>
        <taxon>Eukaryota</taxon>
        <taxon>Metazoa</taxon>
        <taxon>Chordata</taxon>
        <taxon>Craniata</taxon>
        <taxon>Vertebrata</taxon>
        <taxon>Euteleostomi</taxon>
        <taxon>Mammalia</taxon>
        <taxon>Eutheria</taxon>
        <taxon>Euarchontoglires</taxon>
        <taxon>Primates</taxon>
        <taxon>Haplorrhini</taxon>
        <taxon>Catarrhini</taxon>
        <taxon>Hominidae</taxon>
        <taxon>Pan</taxon>
    </lineage>
</organism>
<feature type="chain" id="PRO_5014347578" evidence="12">
    <location>
        <begin position="22"/>
        <end position="112"/>
    </location>
</feature>
<keyword evidence="11" id="KW-1279">T cell receptor</keyword>
<comment type="subcellular location">
    <subcellularLocation>
        <location evidence="1">Cell membrane</location>
    </subcellularLocation>
</comment>
<keyword evidence="5" id="KW-0472">Membrane</keyword>
<name>A0A2J8JI86_PANTR</name>
<dbReference type="EMBL" id="NBAG03000456">
    <property type="protein sequence ID" value="PNI22479.1"/>
    <property type="molecule type" value="Genomic_DNA"/>
</dbReference>
<dbReference type="InterPro" id="IPR013106">
    <property type="entry name" value="Ig_V-set"/>
</dbReference>
<dbReference type="PROSITE" id="PS50835">
    <property type="entry name" value="IG_LIKE"/>
    <property type="match status" value="1"/>
</dbReference>
<evidence type="ECO:0000256" key="8">
    <source>
        <dbReference type="ARBA" id="ARBA00023180"/>
    </source>
</evidence>
<protein>
    <submittedName>
        <fullName evidence="14">TRAV7 isoform 1</fullName>
    </submittedName>
</protein>
<keyword evidence="4" id="KW-1064">Adaptive immunity</keyword>
<keyword evidence="7" id="KW-0675">Receptor</keyword>
<evidence type="ECO:0000256" key="2">
    <source>
        <dbReference type="ARBA" id="ARBA00022475"/>
    </source>
</evidence>
<keyword evidence="8" id="KW-0325">Glycoprotein</keyword>
<evidence type="ECO:0000256" key="4">
    <source>
        <dbReference type="ARBA" id="ARBA00023130"/>
    </source>
</evidence>
<dbReference type="InterPro" id="IPR013783">
    <property type="entry name" value="Ig-like_fold"/>
</dbReference>
<comment type="caution">
    <text evidence="14">The sequence shown here is derived from an EMBL/GenBank/DDBJ whole genome shotgun (WGS) entry which is preliminary data.</text>
</comment>
<evidence type="ECO:0000256" key="5">
    <source>
        <dbReference type="ARBA" id="ARBA00023136"/>
    </source>
</evidence>
<keyword evidence="2" id="KW-1003">Cell membrane</keyword>
<evidence type="ECO:0000313" key="15">
    <source>
        <dbReference type="Proteomes" id="UP000236370"/>
    </source>
</evidence>
<keyword evidence="9" id="KW-0393">Immunoglobulin domain</keyword>
<keyword evidence="3 12" id="KW-0732">Signal</keyword>
<dbReference type="GO" id="GO:0002250">
    <property type="term" value="P:adaptive immune response"/>
    <property type="evidence" value="ECO:0007669"/>
    <property type="project" value="UniProtKB-KW"/>
</dbReference>
<dbReference type="PANTHER" id="PTHR19339:SF5">
    <property type="entry name" value="IG-LIKE DOMAIN-CONTAINING PROTEIN"/>
    <property type="match status" value="1"/>
</dbReference>
<evidence type="ECO:0000256" key="1">
    <source>
        <dbReference type="ARBA" id="ARBA00004236"/>
    </source>
</evidence>
<dbReference type="InterPro" id="IPR051896">
    <property type="entry name" value="TCR_alpha_variable"/>
</dbReference>
<evidence type="ECO:0000313" key="14">
    <source>
        <dbReference type="EMBL" id="PNI22479.1"/>
    </source>
</evidence>
<dbReference type="AlphaFoldDB" id="A0A2J8JI86"/>
<feature type="domain" description="Ig-like" evidence="13">
    <location>
        <begin position="36"/>
        <end position="112"/>
    </location>
</feature>
<comment type="subunit">
    <text evidence="10">Alpha-beta TR is a heterodimer composed of an alpha and beta chain; disulfide-linked. The alpha-beta TR is associated with the transmembrane signaling CD3 coreceptor proteins to form the TR-CD3 (TcR or TCR). The assembly of alpha-beta TR heterodimers with CD3 occurs in the endoplasmic reticulum where a single alpha-beta TR heterodimer associates with one CD3D-CD3E heterodimer, one CD3G-CD3E heterodimer and one CD247 homodimer forming a stable octameric structure. CD3D-CD3E and CD3G-CD3E heterodimers preferentially associate with TR alpha and TR beta chains, respectively. The association of the CD247 homodimer is the last step of TcR assembly in the endoplasmic reticulum and is required for transport to the cell surface.</text>
</comment>
<dbReference type="SMART" id="SM00406">
    <property type="entry name" value="IGv"/>
    <property type="match status" value="1"/>
</dbReference>
<evidence type="ECO:0000259" key="13">
    <source>
        <dbReference type="PROSITE" id="PS50835"/>
    </source>
</evidence>
<reference evidence="14 15" key="1">
    <citation type="submission" date="2017-12" db="EMBL/GenBank/DDBJ databases">
        <title>High-resolution comparative analysis of great ape genomes.</title>
        <authorList>
            <person name="Pollen A."/>
            <person name="Hastie A."/>
            <person name="Hormozdiari F."/>
            <person name="Dougherty M."/>
            <person name="Liu R."/>
            <person name="Chaisson M."/>
            <person name="Hoppe E."/>
            <person name="Hill C."/>
            <person name="Pang A."/>
            <person name="Hillier L."/>
            <person name="Baker C."/>
            <person name="Armstrong J."/>
            <person name="Shendure J."/>
            <person name="Paten B."/>
            <person name="Wilson R."/>
            <person name="Chao H."/>
            <person name="Schneider V."/>
            <person name="Ventura M."/>
            <person name="Kronenberg Z."/>
            <person name="Murali S."/>
            <person name="Gordon D."/>
            <person name="Cantsilieris S."/>
            <person name="Munson K."/>
            <person name="Nelson B."/>
            <person name="Raja A."/>
            <person name="Underwood J."/>
            <person name="Diekhans M."/>
            <person name="Fiddes I."/>
            <person name="Haussler D."/>
            <person name="Eichler E."/>
        </authorList>
    </citation>
    <scope>NUCLEOTIDE SEQUENCE [LARGE SCALE GENOMIC DNA]</scope>
    <source>
        <strain evidence="14">Yerkes chimp pedigree #C0471</strain>
    </source>
</reference>
<dbReference type="GO" id="GO:0042101">
    <property type="term" value="C:T cell receptor complex"/>
    <property type="evidence" value="ECO:0007669"/>
    <property type="project" value="UniProtKB-KW"/>
</dbReference>
<feature type="non-terminal residue" evidence="14">
    <location>
        <position position="112"/>
    </location>
</feature>
<keyword evidence="11" id="KW-0391">Immunity</keyword>
<evidence type="ECO:0000256" key="7">
    <source>
        <dbReference type="ARBA" id="ARBA00023170"/>
    </source>
</evidence>
<evidence type="ECO:0000256" key="6">
    <source>
        <dbReference type="ARBA" id="ARBA00023157"/>
    </source>
</evidence>
<dbReference type="Proteomes" id="UP000236370">
    <property type="component" value="Unassembled WGS sequence"/>
</dbReference>
<dbReference type="InterPro" id="IPR036179">
    <property type="entry name" value="Ig-like_dom_sf"/>
</dbReference>
<dbReference type="Pfam" id="PF07686">
    <property type="entry name" value="V-set"/>
    <property type="match status" value="1"/>
</dbReference>
<evidence type="ECO:0000256" key="11">
    <source>
        <dbReference type="ARBA" id="ARBA00043266"/>
    </source>
</evidence>
<evidence type="ECO:0000256" key="9">
    <source>
        <dbReference type="ARBA" id="ARBA00023319"/>
    </source>
</evidence>
<dbReference type="InterPro" id="IPR007110">
    <property type="entry name" value="Ig-like_dom"/>
</dbReference>